<feature type="compositionally biased region" description="Basic residues" evidence="1">
    <location>
        <begin position="275"/>
        <end position="284"/>
    </location>
</feature>
<dbReference type="Proteomes" id="UP001309876">
    <property type="component" value="Unassembled WGS sequence"/>
</dbReference>
<organism evidence="2 3">
    <name type="scientific">Lithohypha guttulata</name>
    <dbReference type="NCBI Taxonomy" id="1690604"/>
    <lineage>
        <taxon>Eukaryota</taxon>
        <taxon>Fungi</taxon>
        <taxon>Dikarya</taxon>
        <taxon>Ascomycota</taxon>
        <taxon>Pezizomycotina</taxon>
        <taxon>Eurotiomycetes</taxon>
        <taxon>Chaetothyriomycetidae</taxon>
        <taxon>Chaetothyriales</taxon>
        <taxon>Trichomeriaceae</taxon>
        <taxon>Lithohypha</taxon>
    </lineage>
</organism>
<reference evidence="2 3" key="1">
    <citation type="submission" date="2023-08" db="EMBL/GenBank/DDBJ databases">
        <title>Black Yeasts Isolated from many extreme environments.</title>
        <authorList>
            <person name="Coleine C."/>
            <person name="Stajich J.E."/>
            <person name="Selbmann L."/>
        </authorList>
    </citation>
    <scope>NUCLEOTIDE SEQUENCE [LARGE SCALE GENOMIC DNA]</scope>
    <source>
        <strain evidence="2 3">CCFEE 5910</strain>
    </source>
</reference>
<sequence>MVNAAKRMRALTAKLYPIRNEAGSIVLPSTAPGPQLKSMFMRVPTGEFPNKEWFYGARQFWRKEMQRLKYWNPALSTNVETVKHGEKEPMYLTLEYESNNRDALEKIKAEPLPKPLLKIRPLRSHGRDMTLKRVMFADLRNMAPEDRLQKLQDTIPWIMQQLDNQVMLHKEKTPKVKDIRPIKMTPELATHVPKDEIVVKAQPAADPSQPQSTSAPATLYSRKLSIPIAGLRHTEIWNWIRQHQGLRDHRRRRGAEQRAWQSLCAFGEAAQKDRRRVKRGVKNKKKEEKQLKNARDAAARIAADNV</sequence>
<dbReference type="AlphaFoldDB" id="A0AAN7YHD9"/>
<dbReference type="EMBL" id="JAVRRJ010000003">
    <property type="protein sequence ID" value="KAK5086339.1"/>
    <property type="molecule type" value="Genomic_DNA"/>
</dbReference>
<feature type="compositionally biased region" description="Basic and acidic residues" evidence="1">
    <location>
        <begin position="285"/>
        <end position="298"/>
    </location>
</feature>
<comment type="caution">
    <text evidence="2">The sequence shown here is derived from an EMBL/GenBank/DDBJ whole genome shotgun (WGS) entry which is preliminary data.</text>
</comment>
<name>A0AAN7YHD9_9EURO</name>
<evidence type="ECO:0000313" key="3">
    <source>
        <dbReference type="Proteomes" id="UP001309876"/>
    </source>
</evidence>
<evidence type="ECO:0008006" key="4">
    <source>
        <dbReference type="Google" id="ProtNLM"/>
    </source>
</evidence>
<proteinExistence type="predicted"/>
<protein>
    <recommendedName>
        <fullName evidence="4">Ribosomal protein/NADH dehydrogenase domain-containing protein</fullName>
    </recommendedName>
</protein>
<gene>
    <name evidence="2" type="ORF">LTR05_003507</name>
</gene>
<keyword evidence="3" id="KW-1185">Reference proteome</keyword>
<evidence type="ECO:0000313" key="2">
    <source>
        <dbReference type="EMBL" id="KAK5086339.1"/>
    </source>
</evidence>
<evidence type="ECO:0000256" key="1">
    <source>
        <dbReference type="SAM" id="MobiDB-lite"/>
    </source>
</evidence>
<feature type="region of interest" description="Disordered" evidence="1">
    <location>
        <begin position="275"/>
        <end position="306"/>
    </location>
</feature>
<accession>A0AAN7YHD9</accession>